<dbReference type="OrthoDB" id="9804819at2"/>
<organism evidence="5 6">
    <name type="scientific">Fictibacillus macauensis ZFHKF-1</name>
    <dbReference type="NCBI Taxonomy" id="1196324"/>
    <lineage>
        <taxon>Bacteria</taxon>
        <taxon>Bacillati</taxon>
        <taxon>Bacillota</taxon>
        <taxon>Bacilli</taxon>
        <taxon>Bacillales</taxon>
        <taxon>Fictibacillaceae</taxon>
        <taxon>Fictibacillus</taxon>
    </lineage>
</organism>
<evidence type="ECO:0000256" key="1">
    <source>
        <dbReference type="ARBA" id="ARBA00022448"/>
    </source>
</evidence>
<accession>I8UBZ5</accession>
<dbReference type="SUPFAM" id="SSF52540">
    <property type="entry name" value="P-loop containing nucleoside triphosphate hydrolases"/>
    <property type="match status" value="1"/>
</dbReference>
<evidence type="ECO:0000259" key="4">
    <source>
        <dbReference type="PROSITE" id="PS50893"/>
    </source>
</evidence>
<dbReference type="Proteomes" id="UP000004080">
    <property type="component" value="Unassembled WGS sequence"/>
</dbReference>
<keyword evidence="6" id="KW-1185">Reference proteome</keyword>
<reference evidence="5 6" key="1">
    <citation type="journal article" date="2012" name="J. Bacteriol.">
        <title>Genome of Bacillus macauensis ZFHKF-1, a Long-Chain-Forming Bacterium.</title>
        <authorList>
            <person name="Cai L."/>
            <person name="Zhang T."/>
        </authorList>
    </citation>
    <scope>NUCLEOTIDE SEQUENCE [LARGE SCALE GENOMIC DNA]</scope>
    <source>
        <strain evidence="5 6">ZFHKF-1</strain>
    </source>
</reference>
<dbReference type="InterPro" id="IPR027417">
    <property type="entry name" value="P-loop_NTPase"/>
</dbReference>
<dbReference type="InterPro" id="IPR051782">
    <property type="entry name" value="ABC_Transporter_VariousFunc"/>
</dbReference>
<dbReference type="InterPro" id="IPR003439">
    <property type="entry name" value="ABC_transporter-like_ATP-bd"/>
</dbReference>
<dbReference type="GO" id="GO:0016887">
    <property type="term" value="F:ATP hydrolysis activity"/>
    <property type="evidence" value="ECO:0007669"/>
    <property type="project" value="InterPro"/>
</dbReference>
<dbReference type="PROSITE" id="PS50893">
    <property type="entry name" value="ABC_TRANSPORTER_2"/>
    <property type="match status" value="1"/>
</dbReference>
<protein>
    <submittedName>
        <fullName evidence="5">ABC transporter</fullName>
    </submittedName>
</protein>
<name>I8UBZ5_9BACL</name>
<dbReference type="AlphaFoldDB" id="I8UBZ5"/>
<evidence type="ECO:0000256" key="3">
    <source>
        <dbReference type="ARBA" id="ARBA00022840"/>
    </source>
</evidence>
<dbReference type="CDD" id="cd03230">
    <property type="entry name" value="ABC_DR_subfamily_A"/>
    <property type="match status" value="1"/>
</dbReference>
<dbReference type="eggNOG" id="COG1131">
    <property type="taxonomic scope" value="Bacteria"/>
</dbReference>
<keyword evidence="1" id="KW-0813">Transport</keyword>
<gene>
    <name evidence="5" type="ORF">A374_16068</name>
</gene>
<evidence type="ECO:0000256" key="2">
    <source>
        <dbReference type="ARBA" id="ARBA00022741"/>
    </source>
</evidence>
<dbReference type="STRING" id="1196324.A374_16068"/>
<comment type="caution">
    <text evidence="5">The sequence shown here is derived from an EMBL/GenBank/DDBJ whole genome shotgun (WGS) entry which is preliminary data.</text>
</comment>
<sequence length="291" mass="32392">MHVKLSKVRKAYGKNVVLNDINMVLEKEKIYGLVGRNGAGKTTLLKIIAAQLFPSEGTVQVNEENPFENEAILSQLCFVKESQTYPDHFTVKDILLTAKATFPLWDETFCQALVARYNVPVKLRMRKLSRGMRSVVGVIIGLASRAPLTIFDEPYLGMDAVARQYFYDQLLADYADHPRTIILSTHLIDEVSELLEHVIVVKEGRILMQEDVETLRAGAVTVTGEKGKVAAFIQQQHVLSSQTLGNVTNVMIFGTISRQERLQAEAEGLSFSAVSLQKVMVHLTDQEKGSA</sequence>
<keyword evidence="2" id="KW-0547">Nucleotide-binding</keyword>
<dbReference type="EMBL" id="AKKV01000036">
    <property type="protein sequence ID" value="EIT84318.1"/>
    <property type="molecule type" value="Genomic_DNA"/>
</dbReference>
<dbReference type="Pfam" id="PF00005">
    <property type="entry name" value="ABC_tran"/>
    <property type="match status" value="1"/>
</dbReference>
<evidence type="ECO:0000313" key="6">
    <source>
        <dbReference type="Proteomes" id="UP000004080"/>
    </source>
</evidence>
<dbReference type="RefSeq" id="WP_007203286.1">
    <property type="nucleotide sequence ID" value="NZ_AKKV01000036.1"/>
</dbReference>
<dbReference type="GO" id="GO:0005524">
    <property type="term" value="F:ATP binding"/>
    <property type="evidence" value="ECO:0007669"/>
    <property type="project" value="UniProtKB-KW"/>
</dbReference>
<dbReference type="PATRIC" id="fig|1196324.3.peg.3287"/>
<evidence type="ECO:0000313" key="5">
    <source>
        <dbReference type="EMBL" id="EIT84318.1"/>
    </source>
</evidence>
<dbReference type="PANTHER" id="PTHR42939:SF1">
    <property type="entry name" value="ABC TRANSPORTER ATP-BINDING PROTEIN ALBC-RELATED"/>
    <property type="match status" value="1"/>
</dbReference>
<proteinExistence type="predicted"/>
<dbReference type="SMART" id="SM00382">
    <property type="entry name" value="AAA"/>
    <property type="match status" value="1"/>
</dbReference>
<dbReference type="InterPro" id="IPR003593">
    <property type="entry name" value="AAA+_ATPase"/>
</dbReference>
<keyword evidence="3" id="KW-0067">ATP-binding</keyword>
<dbReference type="Gene3D" id="3.40.50.300">
    <property type="entry name" value="P-loop containing nucleotide triphosphate hydrolases"/>
    <property type="match status" value="1"/>
</dbReference>
<feature type="domain" description="ABC transporter" evidence="4">
    <location>
        <begin position="3"/>
        <end position="228"/>
    </location>
</feature>
<dbReference type="PANTHER" id="PTHR42939">
    <property type="entry name" value="ABC TRANSPORTER ATP-BINDING PROTEIN ALBC-RELATED"/>
    <property type="match status" value="1"/>
</dbReference>